<evidence type="ECO:0000313" key="2">
    <source>
        <dbReference type="Proteomes" id="UP000199662"/>
    </source>
</evidence>
<name>A0A1H7BNU1_9FIRM</name>
<reference evidence="2" key="1">
    <citation type="submission" date="2016-10" db="EMBL/GenBank/DDBJ databases">
        <authorList>
            <person name="Varghese N."/>
            <person name="Submissions S."/>
        </authorList>
    </citation>
    <scope>NUCLEOTIDE SEQUENCE [LARGE SCALE GENOMIC DNA]</scope>
    <source>
        <strain evidence="2">DSM 2179</strain>
    </source>
</reference>
<dbReference type="RefSeq" id="WP_091833597.1">
    <property type="nucleotide sequence ID" value="NZ_FNZK01000017.1"/>
</dbReference>
<protein>
    <submittedName>
        <fullName evidence="1">AMP-binding enzyme</fullName>
    </submittedName>
</protein>
<dbReference type="AlphaFoldDB" id="A0A1H7BNU1"/>
<dbReference type="SUPFAM" id="SSF56801">
    <property type="entry name" value="Acetyl-CoA synthetase-like"/>
    <property type="match status" value="1"/>
</dbReference>
<organism evidence="1 2">
    <name type="scientific">Propionispira arboris</name>
    <dbReference type="NCBI Taxonomy" id="84035"/>
    <lineage>
        <taxon>Bacteria</taxon>
        <taxon>Bacillati</taxon>
        <taxon>Bacillota</taxon>
        <taxon>Negativicutes</taxon>
        <taxon>Selenomonadales</taxon>
        <taxon>Selenomonadaceae</taxon>
        <taxon>Propionispira</taxon>
    </lineage>
</organism>
<keyword evidence="2" id="KW-1185">Reference proteome</keyword>
<dbReference type="STRING" id="84035.SAMN05660742_11743"/>
<proteinExistence type="predicted"/>
<dbReference type="Gene3D" id="3.40.50.12780">
    <property type="entry name" value="N-terminal domain of ligase-like"/>
    <property type="match status" value="1"/>
</dbReference>
<accession>A0A1H7BNU1</accession>
<sequence length="367" mass="40556">MSERFDEISKLVREFGSTPAFEEMPRRTLVDKGIQGPTSAHVIEEIHTPLNLAYVTFTTGTTAFQNIVGVTFSELPERIKASKAALQHAGVRAGDKVLVTYPPLVNVFSGQAFNEYGLKWSFLYRSSRDAFLAALYDEKPDVVVGESSFLRASLEDAKNMGIATELPKHMILLAAGTPMDLDLLPVAEEVLQAKVHDLYGCQEFGWISIDGIPLRNDLKLACPVEEKGQKFFELFVGGMPTGDAFPVSKSGHICNRKGKIITYRRARKFIASTVVVKATTLSAKETIHRVAKSILRIKGRVIIIDPRVETNAASTVLEITSGQMLSGQVERITIQGPQQTKLFDDLVQAQIEYQQNGKADPIWTKQS</sequence>
<dbReference type="InterPro" id="IPR042099">
    <property type="entry name" value="ANL_N_sf"/>
</dbReference>
<dbReference type="Proteomes" id="UP000199662">
    <property type="component" value="Unassembled WGS sequence"/>
</dbReference>
<evidence type="ECO:0000313" key="1">
    <source>
        <dbReference type="EMBL" id="SEJ79221.1"/>
    </source>
</evidence>
<dbReference type="EMBL" id="FNZK01000017">
    <property type="protein sequence ID" value="SEJ79221.1"/>
    <property type="molecule type" value="Genomic_DNA"/>
</dbReference>
<gene>
    <name evidence="1" type="ORF">SAMN05660742_11743</name>
</gene>